<keyword evidence="11" id="KW-1185">Reference proteome</keyword>
<sequence>MRFSVFFSRSILTLTVLFGSLQAAYAKATLPQTEKTTTATPKEQKDPNLVIEHLCKDLSNKLRTIDYQGCLSLHLHVSDYSVKHKPLTTREILPNSDIPPKGKILFIGGIHGDEYAAISITYLWLQALMKPENKTPYHWLFLPVANPDGLLQKNSTRINAHGVDLNRNFPSPDWEKLALKSWKNHTRSNPRRYPGPTPNSEPETQWIVKIIKAYRPDAIISIHAPYGLLDYDGPEHAQPNKIGHLKRRELGTYPGSLGRYAGEYLNIPVLTLELTSAGRMPNASEIHNMLDDLEEWVNDKIKQREEDM</sequence>
<evidence type="ECO:0000313" key="11">
    <source>
        <dbReference type="Proteomes" id="UP000027341"/>
    </source>
</evidence>
<dbReference type="PANTHER" id="PTHR11705:SF143">
    <property type="entry name" value="SLL0236 PROTEIN"/>
    <property type="match status" value="1"/>
</dbReference>
<evidence type="ECO:0000256" key="8">
    <source>
        <dbReference type="SAM" id="SignalP"/>
    </source>
</evidence>
<dbReference type="PROSITE" id="PS52035">
    <property type="entry name" value="PEPTIDASE_M14"/>
    <property type="match status" value="1"/>
</dbReference>
<name>A0A066ZSA6_HYDMR</name>
<evidence type="ECO:0000256" key="7">
    <source>
        <dbReference type="PROSITE-ProRule" id="PRU01379"/>
    </source>
</evidence>
<dbReference type="Pfam" id="PF00246">
    <property type="entry name" value="Peptidase_M14"/>
    <property type="match status" value="1"/>
</dbReference>
<dbReference type="PANTHER" id="PTHR11705">
    <property type="entry name" value="PROTEASE FAMILY M14 CARBOXYPEPTIDASE A,B"/>
    <property type="match status" value="1"/>
</dbReference>
<keyword evidence="6" id="KW-0482">Metalloprotease</keyword>
<gene>
    <name evidence="10" type="ORF">EI16_10480</name>
</gene>
<dbReference type="SUPFAM" id="SSF53187">
    <property type="entry name" value="Zn-dependent exopeptidases"/>
    <property type="match status" value="1"/>
</dbReference>
<comment type="caution">
    <text evidence="10">The sequence shown here is derived from an EMBL/GenBank/DDBJ whole genome shotgun (WGS) entry which is preliminary data.</text>
</comment>
<evidence type="ECO:0000256" key="5">
    <source>
        <dbReference type="ARBA" id="ARBA00022833"/>
    </source>
</evidence>
<dbReference type="EMBL" id="JMIU01000001">
    <property type="protein sequence ID" value="KDN96668.1"/>
    <property type="molecule type" value="Genomic_DNA"/>
</dbReference>
<dbReference type="Gene3D" id="3.40.630.10">
    <property type="entry name" value="Zn peptidases"/>
    <property type="match status" value="1"/>
</dbReference>
<comment type="cofactor">
    <cofactor evidence="1">
        <name>Zn(2+)</name>
        <dbReference type="ChEBI" id="CHEBI:29105"/>
    </cofactor>
</comment>
<evidence type="ECO:0000256" key="4">
    <source>
        <dbReference type="ARBA" id="ARBA00022801"/>
    </source>
</evidence>
<evidence type="ECO:0000256" key="3">
    <source>
        <dbReference type="ARBA" id="ARBA00022670"/>
    </source>
</evidence>
<dbReference type="RefSeq" id="WP_035629127.1">
    <property type="nucleotide sequence ID" value="NZ_AP020335.1"/>
</dbReference>
<proteinExistence type="inferred from homology"/>
<evidence type="ECO:0000256" key="6">
    <source>
        <dbReference type="ARBA" id="ARBA00023049"/>
    </source>
</evidence>
<comment type="similarity">
    <text evidence="2 7">Belongs to the peptidase M14 family.</text>
</comment>
<feature type="active site" description="Proton donor/acceptor" evidence="7">
    <location>
        <position position="273"/>
    </location>
</feature>
<feature type="domain" description="Peptidase M14" evidence="9">
    <location>
        <begin position="51"/>
        <end position="297"/>
    </location>
</feature>
<feature type="signal peptide" evidence="8">
    <location>
        <begin position="1"/>
        <end position="28"/>
    </location>
</feature>
<dbReference type="Proteomes" id="UP000027341">
    <property type="component" value="Unassembled WGS sequence"/>
</dbReference>
<evidence type="ECO:0000256" key="2">
    <source>
        <dbReference type="ARBA" id="ARBA00005988"/>
    </source>
</evidence>
<feature type="chain" id="PRO_5001635935" evidence="8">
    <location>
        <begin position="29"/>
        <end position="308"/>
    </location>
</feature>
<dbReference type="GO" id="GO:0004181">
    <property type="term" value="F:metallocarboxypeptidase activity"/>
    <property type="evidence" value="ECO:0007669"/>
    <property type="project" value="InterPro"/>
</dbReference>
<dbReference type="STRING" id="28885.EI16_10480"/>
<evidence type="ECO:0000313" key="10">
    <source>
        <dbReference type="EMBL" id="KDN96668.1"/>
    </source>
</evidence>
<dbReference type="AlphaFoldDB" id="A0A066ZSA6"/>
<reference evidence="10 11" key="1">
    <citation type="submission" date="2014-04" db="EMBL/GenBank/DDBJ databases">
        <title>Draft genome sequence of Hydrogenovibrio marinus MH-110, a model organism for aerobic H2 metabolism.</title>
        <authorList>
            <person name="Cha H.J."/>
            <person name="Jo B.H."/>
            <person name="Hwang B.H."/>
        </authorList>
    </citation>
    <scope>NUCLEOTIDE SEQUENCE [LARGE SCALE GENOMIC DNA]</scope>
    <source>
        <strain evidence="10 11">MH-110</strain>
    </source>
</reference>
<dbReference type="GO" id="GO:0008270">
    <property type="term" value="F:zinc ion binding"/>
    <property type="evidence" value="ECO:0007669"/>
    <property type="project" value="InterPro"/>
</dbReference>
<dbReference type="SMART" id="SM00631">
    <property type="entry name" value="Zn_pept"/>
    <property type="match status" value="1"/>
</dbReference>
<dbReference type="GO" id="GO:0006508">
    <property type="term" value="P:proteolysis"/>
    <property type="evidence" value="ECO:0007669"/>
    <property type="project" value="UniProtKB-KW"/>
</dbReference>
<dbReference type="InterPro" id="IPR000834">
    <property type="entry name" value="Peptidase_M14"/>
</dbReference>
<keyword evidence="4" id="KW-0378">Hydrolase</keyword>
<dbReference type="GO" id="GO:0005615">
    <property type="term" value="C:extracellular space"/>
    <property type="evidence" value="ECO:0007669"/>
    <property type="project" value="TreeGrafter"/>
</dbReference>
<organism evidence="10 11">
    <name type="scientific">Hydrogenovibrio marinus</name>
    <dbReference type="NCBI Taxonomy" id="28885"/>
    <lineage>
        <taxon>Bacteria</taxon>
        <taxon>Pseudomonadati</taxon>
        <taxon>Pseudomonadota</taxon>
        <taxon>Gammaproteobacteria</taxon>
        <taxon>Thiotrichales</taxon>
        <taxon>Piscirickettsiaceae</taxon>
        <taxon>Hydrogenovibrio</taxon>
    </lineage>
</organism>
<evidence type="ECO:0000259" key="9">
    <source>
        <dbReference type="PROSITE" id="PS52035"/>
    </source>
</evidence>
<protein>
    <submittedName>
        <fullName evidence="10">Peptidase M14</fullName>
    </submittedName>
</protein>
<keyword evidence="5" id="KW-0862">Zinc</keyword>
<evidence type="ECO:0000256" key="1">
    <source>
        <dbReference type="ARBA" id="ARBA00001947"/>
    </source>
</evidence>
<accession>A0A066ZSA6</accession>
<keyword evidence="8" id="KW-0732">Signal</keyword>
<keyword evidence="3" id="KW-0645">Protease</keyword>